<keyword evidence="1 2" id="KW-0597">Phosphoprotein</keyword>
<dbReference type="InterPro" id="IPR001789">
    <property type="entry name" value="Sig_transdc_resp-reg_receiver"/>
</dbReference>
<sequence>MSKVVLLIDDNPIDLMINEKTLERYDSEIEIYKANGGEHALEMLKSGACKPNCILLDIKMPVMNGFDFLDALITSGMKVDFNIHMLSSSIDPSDLQQAEQSPIVKSYIEKPLSAPKLEKIQL</sequence>
<evidence type="ECO:0000313" key="4">
    <source>
        <dbReference type="EMBL" id="QNR23279.1"/>
    </source>
</evidence>
<organism evidence="4 5">
    <name type="scientific">Croceimicrobium hydrocarbonivorans</name>
    <dbReference type="NCBI Taxonomy" id="2761580"/>
    <lineage>
        <taxon>Bacteria</taxon>
        <taxon>Pseudomonadati</taxon>
        <taxon>Bacteroidota</taxon>
        <taxon>Flavobacteriia</taxon>
        <taxon>Flavobacteriales</taxon>
        <taxon>Owenweeksiaceae</taxon>
        <taxon>Croceimicrobium</taxon>
    </lineage>
</organism>
<gene>
    <name evidence="4" type="ORF">H4K34_12955</name>
</gene>
<dbReference type="PANTHER" id="PTHR44591:SF3">
    <property type="entry name" value="RESPONSE REGULATORY DOMAIN-CONTAINING PROTEIN"/>
    <property type="match status" value="1"/>
</dbReference>
<feature type="modified residue" description="4-aspartylphosphate" evidence="2">
    <location>
        <position position="57"/>
    </location>
</feature>
<dbReference type="KEGG" id="chyd:H4K34_12955"/>
<feature type="domain" description="Response regulatory" evidence="3">
    <location>
        <begin position="4"/>
        <end position="122"/>
    </location>
</feature>
<proteinExistence type="predicted"/>
<dbReference type="Pfam" id="PF00072">
    <property type="entry name" value="Response_reg"/>
    <property type="match status" value="1"/>
</dbReference>
<dbReference type="PANTHER" id="PTHR44591">
    <property type="entry name" value="STRESS RESPONSE REGULATOR PROTEIN 1"/>
    <property type="match status" value="1"/>
</dbReference>
<dbReference type="SMART" id="SM00448">
    <property type="entry name" value="REC"/>
    <property type="match status" value="1"/>
</dbReference>
<accession>A0A7H0VC31</accession>
<dbReference type="GO" id="GO:0000160">
    <property type="term" value="P:phosphorelay signal transduction system"/>
    <property type="evidence" value="ECO:0007669"/>
    <property type="project" value="InterPro"/>
</dbReference>
<evidence type="ECO:0000256" key="1">
    <source>
        <dbReference type="ARBA" id="ARBA00022553"/>
    </source>
</evidence>
<dbReference type="Proteomes" id="UP000516305">
    <property type="component" value="Chromosome"/>
</dbReference>
<dbReference type="PROSITE" id="PS50110">
    <property type="entry name" value="RESPONSE_REGULATORY"/>
    <property type="match status" value="1"/>
</dbReference>
<dbReference type="AlphaFoldDB" id="A0A7H0VC31"/>
<keyword evidence="5" id="KW-1185">Reference proteome</keyword>
<reference evidence="4 5" key="1">
    <citation type="submission" date="2020-08" db="EMBL/GenBank/DDBJ databases">
        <title>Croceimicrobium hydrocarbonivorans gen. nov., sp. nov., a novel marine bacterium isolated from a bacterial consortium that degrades polyethylene terephthalate.</title>
        <authorList>
            <person name="Liu R."/>
        </authorList>
    </citation>
    <scope>NUCLEOTIDE SEQUENCE [LARGE SCALE GENOMIC DNA]</scope>
    <source>
        <strain evidence="4 5">A20-9</strain>
    </source>
</reference>
<dbReference type="Gene3D" id="3.40.50.2300">
    <property type="match status" value="1"/>
</dbReference>
<dbReference type="EMBL" id="CP060139">
    <property type="protein sequence ID" value="QNR23279.1"/>
    <property type="molecule type" value="Genomic_DNA"/>
</dbReference>
<evidence type="ECO:0000259" key="3">
    <source>
        <dbReference type="PROSITE" id="PS50110"/>
    </source>
</evidence>
<evidence type="ECO:0000313" key="5">
    <source>
        <dbReference type="Proteomes" id="UP000516305"/>
    </source>
</evidence>
<dbReference type="RefSeq" id="WP_210757808.1">
    <property type="nucleotide sequence ID" value="NZ_CP060139.1"/>
</dbReference>
<dbReference type="SUPFAM" id="SSF52172">
    <property type="entry name" value="CheY-like"/>
    <property type="match status" value="1"/>
</dbReference>
<dbReference type="InterPro" id="IPR050595">
    <property type="entry name" value="Bact_response_regulator"/>
</dbReference>
<protein>
    <submittedName>
        <fullName evidence="4">Response regulator</fullName>
    </submittedName>
</protein>
<dbReference type="InterPro" id="IPR011006">
    <property type="entry name" value="CheY-like_superfamily"/>
</dbReference>
<evidence type="ECO:0000256" key="2">
    <source>
        <dbReference type="PROSITE-ProRule" id="PRU00169"/>
    </source>
</evidence>
<name>A0A7H0VC31_9FLAO</name>